<dbReference type="SUPFAM" id="SSF81296">
    <property type="entry name" value="E set domains"/>
    <property type="match status" value="1"/>
</dbReference>
<organism evidence="4 5">
    <name type="scientific">Apatococcus fuscideae</name>
    <dbReference type="NCBI Taxonomy" id="2026836"/>
    <lineage>
        <taxon>Eukaryota</taxon>
        <taxon>Viridiplantae</taxon>
        <taxon>Chlorophyta</taxon>
        <taxon>core chlorophytes</taxon>
        <taxon>Trebouxiophyceae</taxon>
        <taxon>Chlorellales</taxon>
        <taxon>Chlorellaceae</taxon>
        <taxon>Apatococcus</taxon>
    </lineage>
</organism>
<dbReference type="GO" id="GO:0004553">
    <property type="term" value="F:hydrolase activity, hydrolyzing O-glycosyl compounds"/>
    <property type="evidence" value="ECO:0007669"/>
    <property type="project" value="InterPro"/>
</dbReference>
<dbReference type="SUPFAM" id="SSF51445">
    <property type="entry name" value="(Trans)glycosidases"/>
    <property type="match status" value="1"/>
</dbReference>
<evidence type="ECO:0000259" key="3">
    <source>
        <dbReference type="Pfam" id="PF02922"/>
    </source>
</evidence>
<dbReference type="InterPro" id="IPR014756">
    <property type="entry name" value="Ig_E-set"/>
</dbReference>
<dbReference type="EMBL" id="JALJOV010001336">
    <property type="protein sequence ID" value="KAK9849514.1"/>
    <property type="molecule type" value="Genomic_DNA"/>
</dbReference>
<gene>
    <name evidence="4" type="ORF">WJX84_007233</name>
</gene>
<dbReference type="Gene3D" id="3.20.20.80">
    <property type="entry name" value="Glycosidases"/>
    <property type="match status" value="1"/>
</dbReference>
<proteinExistence type="predicted"/>
<feature type="region of interest" description="Disordered" evidence="2">
    <location>
        <begin position="1"/>
        <end position="66"/>
    </location>
</feature>
<dbReference type="Gene3D" id="2.60.40.10">
    <property type="entry name" value="Immunoglobulins"/>
    <property type="match status" value="1"/>
</dbReference>
<evidence type="ECO:0000256" key="1">
    <source>
        <dbReference type="SAM" id="Coils"/>
    </source>
</evidence>
<dbReference type="InterPro" id="IPR013783">
    <property type="entry name" value="Ig-like_fold"/>
</dbReference>
<dbReference type="GO" id="GO:0005975">
    <property type="term" value="P:carbohydrate metabolic process"/>
    <property type="evidence" value="ECO:0007669"/>
    <property type="project" value="InterPro"/>
</dbReference>
<dbReference type="CDD" id="cd02854">
    <property type="entry name" value="E_set_GBE_euk_N"/>
    <property type="match status" value="1"/>
</dbReference>
<accession>A0AAW1SPI8</accession>
<reference evidence="4 5" key="1">
    <citation type="journal article" date="2024" name="Nat. Commun.">
        <title>Phylogenomics reveals the evolutionary origins of lichenization in chlorophyte algae.</title>
        <authorList>
            <person name="Puginier C."/>
            <person name="Libourel C."/>
            <person name="Otte J."/>
            <person name="Skaloud P."/>
            <person name="Haon M."/>
            <person name="Grisel S."/>
            <person name="Petersen M."/>
            <person name="Berrin J.G."/>
            <person name="Delaux P.M."/>
            <person name="Dal Grande F."/>
            <person name="Keller J."/>
        </authorList>
    </citation>
    <scope>NUCLEOTIDE SEQUENCE [LARGE SCALE GENOMIC DNA]</scope>
    <source>
        <strain evidence="4 5">SAG 2523</strain>
    </source>
</reference>
<feature type="domain" description="Glycoside hydrolase family 13 N-terminal" evidence="3">
    <location>
        <begin position="196"/>
        <end position="284"/>
    </location>
</feature>
<name>A0AAW1SPI8_9CHLO</name>
<sequence>MVGEASGFASKGQSTHQRGNRPAASHVLRGKGLRQGRRGCAAPASKAPASKTSAPKPPKPGNSVPLEVLRKENELLRETLNAADASVGDLEAQLQKGGVGLLDTNSVRDSTEQASSPEDYWSPFQITPNDKVYMDPPVKVAPPPEHDGTECLKWDDSLWTHAEHFKYRWNTYKNIRNAIDQNEGGIEKFSQGWKYYGFNRGELEGQKGIWYREWAPGARAVALIGEYNDWTPEDGHWAQRNEFGVWQLFLPDKADGTPALKHKSKVKTRLETAYGEWVERIPAWINWATQEWNEIQYNGVYYHPPGVGKPGEIDPEKAYTFKYPRPPKPRALRIYESHVGMSSEEPKVNSYLEFRKDLLPRVRSLGYNAIQIMAVQEHAYYGSFGYHVTNFFAVRKALVGPFCL</sequence>
<comment type="caution">
    <text evidence="4">The sequence shown here is derived from an EMBL/GenBank/DDBJ whole genome shotgun (WGS) entry which is preliminary data.</text>
</comment>
<dbReference type="InterPro" id="IPR017853">
    <property type="entry name" value="GH"/>
</dbReference>
<evidence type="ECO:0000256" key="2">
    <source>
        <dbReference type="SAM" id="MobiDB-lite"/>
    </source>
</evidence>
<dbReference type="PANTHER" id="PTHR43651">
    <property type="entry name" value="1,4-ALPHA-GLUCAN-BRANCHING ENZYME"/>
    <property type="match status" value="1"/>
</dbReference>
<protein>
    <recommendedName>
        <fullName evidence="3">Glycoside hydrolase family 13 N-terminal domain-containing protein</fullName>
    </recommendedName>
</protein>
<dbReference type="GO" id="GO:0003844">
    <property type="term" value="F:1,4-alpha-glucan branching enzyme activity"/>
    <property type="evidence" value="ECO:0007669"/>
    <property type="project" value="TreeGrafter"/>
</dbReference>
<keyword evidence="5" id="KW-1185">Reference proteome</keyword>
<dbReference type="InterPro" id="IPR004193">
    <property type="entry name" value="Glyco_hydro_13_N"/>
</dbReference>
<evidence type="ECO:0000313" key="5">
    <source>
        <dbReference type="Proteomes" id="UP001485043"/>
    </source>
</evidence>
<feature type="compositionally biased region" description="Low complexity" evidence="2">
    <location>
        <begin position="38"/>
        <end position="54"/>
    </location>
</feature>
<dbReference type="FunFam" id="2.60.40.10:FF:000250">
    <property type="entry name" value="1,4-alpha-glucan-branching enzyme, chloroplastic/amyloplastic"/>
    <property type="match status" value="1"/>
</dbReference>
<dbReference type="Proteomes" id="UP001485043">
    <property type="component" value="Unassembled WGS sequence"/>
</dbReference>
<evidence type="ECO:0000313" key="4">
    <source>
        <dbReference type="EMBL" id="KAK9849514.1"/>
    </source>
</evidence>
<dbReference type="AlphaFoldDB" id="A0AAW1SPI8"/>
<dbReference type="Pfam" id="PF02922">
    <property type="entry name" value="CBM_48"/>
    <property type="match status" value="1"/>
</dbReference>
<feature type="coiled-coil region" evidence="1">
    <location>
        <begin position="66"/>
        <end position="93"/>
    </location>
</feature>
<keyword evidence="1" id="KW-0175">Coiled coil</keyword>
<feature type="compositionally biased region" description="Basic residues" evidence="2">
    <location>
        <begin position="28"/>
        <end position="37"/>
    </location>
</feature>
<dbReference type="PANTHER" id="PTHR43651:SF3">
    <property type="entry name" value="1,4-ALPHA-GLUCAN-BRANCHING ENZYME"/>
    <property type="match status" value="1"/>
</dbReference>
<dbReference type="GO" id="GO:0005737">
    <property type="term" value="C:cytoplasm"/>
    <property type="evidence" value="ECO:0007669"/>
    <property type="project" value="TreeGrafter"/>
</dbReference>